<dbReference type="EMBL" id="MCSI01000133">
    <property type="protein sequence ID" value="PME61690.1"/>
    <property type="molecule type" value="Genomic_DNA"/>
</dbReference>
<keyword evidence="5" id="KW-0175">Coiled coil</keyword>
<dbReference type="GO" id="GO:0003677">
    <property type="term" value="F:DNA binding"/>
    <property type="evidence" value="ECO:0007669"/>
    <property type="project" value="UniProtKB-KW"/>
</dbReference>
<reference evidence="8" key="1">
    <citation type="submission" date="2016-07" db="EMBL/GenBank/DDBJ databases">
        <title>Nontailed viruses are major unrecognized killers of bacteria in the ocean.</title>
        <authorList>
            <person name="Kauffman K."/>
            <person name="Hussain F."/>
            <person name="Yang J."/>
            <person name="Arevalo P."/>
            <person name="Brown J."/>
            <person name="Cutler M."/>
            <person name="Kelly L."/>
            <person name="Polz M.F."/>
        </authorList>
    </citation>
    <scope>NUCLEOTIDE SEQUENCE [LARGE SCALE GENOMIC DNA]</scope>
    <source>
        <strain evidence="8">10N.286.55.C1</strain>
    </source>
</reference>
<evidence type="ECO:0000256" key="4">
    <source>
        <dbReference type="ARBA" id="ARBA00023163"/>
    </source>
</evidence>
<dbReference type="RefSeq" id="WP_102266858.1">
    <property type="nucleotide sequence ID" value="NZ_MCSH01000058.1"/>
</dbReference>
<dbReference type="PROSITE" id="PS50937">
    <property type="entry name" value="HTH_MERR_2"/>
    <property type="match status" value="1"/>
</dbReference>
<dbReference type="GO" id="GO:0003700">
    <property type="term" value="F:DNA-binding transcription factor activity"/>
    <property type="evidence" value="ECO:0007669"/>
    <property type="project" value="InterPro"/>
</dbReference>
<name>A0A2N7BR64_9VIBR</name>
<accession>A0A2N7BR64</accession>
<dbReference type="SUPFAM" id="SSF46955">
    <property type="entry name" value="Putative DNA-binding domain"/>
    <property type="match status" value="1"/>
</dbReference>
<sequence>MLTVTQLAKAYSISRTTILYYERAGLLLPNCRSDNGYRWYGEKEQARLESIISYRSFGLSIQEITALLDRKDDVKQERTLVNQFNALEKEIQNLRQQQKAIVMLLEQPELLEQKSLTKERWVKVMENAGFSEEDMKNWHKQFEKMEPSAHQEFLESLNIDQKEVESIRDWSKK</sequence>
<dbReference type="InterPro" id="IPR009061">
    <property type="entry name" value="DNA-bd_dom_put_sf"/>
</dbReference>
<dbReference type="InterPro" id="IPR000551">
    <property type="entry name" value="MerR-type_HTH_dom"/>
</dbReference>
<evidence type="ECO:0000256" key="5">
    <source>
        <dbReference type="SAM" id="Coils"/>
    </source>
</evidence>
<evidence type="ECO:0000256" key="3">
    <source>
        <dbReference type="ARBA" id="ARBA00023125"/>
    </source>
</evidence>
<keyword evidence="4" id="KW-0804">Transcription</keyword>
<feature type="coiled-coil region" evidence="5">
    <location>
        <begin position="77"/>
        <end position="107"/>
    </location>
</feature>
<evidence type="ECO:0000313" key="8">
    <source>
        <dbReference type="Proteomes" id="UP000235778"/>
    </source>
</evidence>
<dbReference type="InterPro" id="IPR047057">
    <property type="entry name" value="MerR_fam"/>
</dbReference>
<dbReference type="Pfam" id="PF13411">
    <property type="entry name" value="MerR_1"/>
    <property type="match status" value="1"/>
</dbReference>
<evidence type="ECO:0000256" key="1">
    <source>
        <dbReference type="ARBA" id="ARBA00022491"/>
    </source>
</evidence>
<comment type="caution">
    <text evidence="7">The sequence shown here is derived from an EMBL/GenBank/DDBJ whole genome shotgun (WGS) entry which is preliminary data.</text>
</comment>
<dbReference type="Proteomes" id="UP000235778">
    <property type="component" value="Unassembled WGS sequence"/>
</dbReference>
<dbReference type="PANTHER" id="PTHR30204">
    <property type="entry name" value="REDOX-CYCLING DRUG-SENSING TRANSCRIPTIONAL ACTIVATOR SOXR"/>
    <property type="match status" value="1"/>
</dbReference>
<dbReference type="SMART" id="SM00422">
    <property type="entry name" value="HTH_MERR"/>
    <property type="match status" value="1"/>
</dbReference>
<feature type="domain" description="HTH merR-type" evidence="6">
    <location>
        <begin position="1"/>
        <end position="70"/>
    </location>
</feature>
<dbReference type="PRINTS" id="PR00040">
    <property type="entry name" value="HTHMERR"/>
</dbReference>
<dbReference type="PANTHER" id="PTHR30204:SF69">
    <property type="entry name" value="MERR-FAMILY TRANSCRIPTIONAL REGULATOR"/>
    <property type="match status" value="1"/>
</dbReference>
<keyword evidence="2" id="KW-0805">Transcription regulation</keyword>
<keyword evidence="1" id="KW-0678">Repressor</keyword>
<gene>
    <name evidence="7" type="ORF">BCV30_01195</name>
</gene>
<protein>
    <submittedName>
        <fullName evidence="7">MerR family transcriptional regulator</fullName>
    </submittedName>
</protein>
<proteinExistence type="predicted"/>
<dbReference type="AlphaFoldDB" id="A0A2N7BR64"/>
<evidence type="ECO:0000313" key="7">
    <source>
        <dbReference type="EMBL" id="PME61690.1"/>
    </source>
</evidence>
<evidence type="ECO:0000259" key="6">
    <source>
        <dbReference type="PROSITE" id="PS50937"/>
    </source>
</evidence>
<organism evidence="7 8">
    <name type="scientific">Vibrio lentus</name>
    <dbReference type="NCBI Taxonomy" id="136468"/>
    <lineage>
        <taxon>Bacteria</taxon>
        <taxon>Pseudomonadati</taxon>
        <taxon>Pseudomonadota</taxon>
        <taxon>Gammaproteobacteria</taxon>
        <taxon>Vibrionales</taxon>
        <taxon>Vibrionaceae</taxon>
        <taxon>Vibrio</taxon>
    </lineage>
</organism>
<keyword evidence="3" id="KW-0238">DNA-binding</keyword>
<evidence type="ECO:0000256" key="2">
    <source>
        <dbReference type="ARBA" id="ARBA00023015"/>
    </source>
</evidence>
<dbReference type="Gene3D" id="1.10.1660.10">
    <property type="match status" value="1"/>
</dbReference>